<dbReference type="HOGENOM" id="CLU_066519_0_0_1"/>
<dbReference type="Pfam" id="PF24524">
    <property type="entry name" value="DUF7596"/>
    <property type="match status" value="1"/>
</dbReference>
<dbReference type="OMA" id="HEMNDVP"/>
<name>E3NTQ8_CAERE</name>
<dbReference type="AlphaFoldDB" id="E3NTQ8"/>
<feature type="domain" description="DUF7596" evidence="1">
    <location>
        <begin position="8"/>
        <end position="148"/>
    </location>
</feature>
<dbReference type="EMBL" id="DS270272">
    <property type="protein sequence ID" value="EFO92728.1"/>
    <property type="molecule type" value="Genomic_DNA"/>
</dbReference>
<dbReference type="Proteomes" id="UP000008281">
    <property type="component" value="Unassembled WGS sequence"/>
</dbReference>
<dbReference type="eggNOG" id="ENOG502S6JJ">
    <property type="taxonomic scope" value="Eukaryota"/>
</dbReference>
<dbReference type="InParanoid" id="E3NTQ8"/>
<keyword evidence="3" id="KW-1185">Reference proteome</keyword>
<evidence type="ECO:0000259" key="1">
    <source>
        <dbReference type="Pfam" id="PF24524"/>
    </source>
</evidence>
<accession>E3NTQ8</accession>
<organism evidence="3">
    <name type="scientific">Caenorhabditis remanei</name>
    <name type="common">Caenorhabditis vulgaris</name>
    <dbReference type="NCBI Taxonomy" id="31234"/>
    <lineage>
        <taxon>Eukaryota</taxon>
        <taxon>Metazoa</taxon>
        <taxon>Ecdysozoa</taxon>
        <taxon>Nematoda</taxon>
        <taxon>Chromadorea</taxon>
        <taxon>Rhabditida</taxon>
        <taxon>Rhabditina</taxon>
        <taxon>Rhabditomorpha</taxon>
        <taxon>Rhabditoidea</taxon>
        <taxon>Rhabditidae</taxon>
        <taxon>Peloderinae</taxon>
        <taxon>Caenorhabditis</taxon>
    </lineage>
</organism>
<sequence>MLGTCSLNKLDTTKLPESSVAFVKNASGKTLARETIIKYTPSLAYAVVQELDSTILGKDILVEKKPEDDLQLKLITIEKVKENRRLLPIAQQFHTVPDGRHAECHMTDVLSTHSLGTYNLDLKKNVTIDSFENFQLTDSWRDDAGFIVTDRNIYIQGTYDVAKLLPTLLPSSRKSMTLHPKKRSKNISEKVTPYTKTDFDLVSDFDSTVCGFSRDAYLTLLLSSSSTILLAKSSGSIDGIIVGNGSDRINLIYAETIEIAHALLKSYVEKTKVKQVILFTVQGIWECEPTKKRAVHRRHTRAVPSLIKWAKIYALNMGVHIV</sequence>
<evidence type="ECO:0000313" key="2">
    <source>
        <dbReference type="EMBL" id="EFO92728.1"/>
    </source>
</evidence>
<gene>
    <name evidence="2" type="ORF">CRE_24345</name>
</gene>
<dbReference type="InterPro" id="IPR056017">
    <property type="entry name" value="DUF7596"/>
</dbReference>
<reference evidence="2" key="1">
    <citation type="submission" date="2007-07" db="EMBL/GenBank/DDBJ databases">
        <title>PCAP assembly of the Caenorhabditis remanei genome.</title>
        <authorList>
            <consortium name="The Caenorhabditis remanei Sequencing Consortium"/>
            <person name="Wilson R.K."/>
        </authorList>
    </citation>
    <scope>NUCLEOTIDE SEQUENCE [LARGE SCALE GENOMIC DNA]</scope>
    <source>
        <strain evidence="2">PB4641</strain>
    </source>
</reference>
<dbReference type="OrthoDB" id="5912250at2759"/>
<dbReference type="Gene3D" id="3.40.630.90">
    <property type="match status" value="1"/>
</dbReference>
<proteinExistence type="predicted"/>
<protein>
    <recommendedName>
        <fullName evidence="1">DUF7596 domain-containing protein</fullName>
    </recommendedName>
</protein>
<evidence type="ECO:0000313" key="3">
    <source>
        <dbReference type="Proteomes" id="UP000008281"/>
    </source>
</evidence>
<dbReference type="FunCoup" id="E3NTQ8">
    <property type="interactions" value="221"/>
</dbReference>